<feature type="non-terminal residue" evidence="1">
    <location>
        <position position="1"/>
    </location>
</feature>
<sequence>VTETPVSIGGVLRESGEPIGNCGIRRQLGNDWGVNIAYEIALEHSRPPRTLP</sequence>
<reference evidence="1" key="1">
    <citation type="submission" date="2018-05" db="EMBL/GenBank/DDBJ databases">
        <authorList>
            <person name="Lanie J.A."/>
            <person name="Ng W.-L."/>
            <person name="Kazmierczak K.M."/>
            <person name="Andrzejewski T.M."/>
            <person name="Davidsen T.M."/>
            <person name="Wayne K.J."/>
            <person name="Tettelin H."/>
            <person name="Glass J.I."/>
            <person name="Rusch D."/>
            <person name="Podicherti R."/>
            <person name="Tsui H.-C.T."/>
            <person name="Winkler M.E."/>
        </authorList>
    </citation>
    <scope>NUCLEOTIDE SEQUENCE</scope>
</reference>
<evidence type="ECO:0000313" key="1">
    <source>
        <dbReference type="EMBL" id="SVA18323.1"/>
    </source>
</evidence>
<gene>
    <name evidence="1" type="ORF">METZ01_LOCUS71177</name>
</gene>
<dbReference type="AlphaFoldDB" id="A0A381TW48"/>
<accession>A0A381TW48</accession>
<proteinExistence type="predicted"/>
<organism evidence="1">
    <name type="scientific">marine metagenome</name>
    <dbReference type="NCBI Taxonomy" id="408172"/>
    <lineage>
        <taxon>unclassified sequences</taxon>
        <taxon>metagenomes</taxon>
        <taxon>ecological metagenomes</taxon>
    </lineage>
</organism>
<dbReference type="EMBL" id="UINC01004994">
    <property type="protein sequence ID" value="SVA18323.1"/>
    <property type="molecule type" value="Genomic_DNA"/>
</dbReference>
<name>A0A381TW48_9ZZZZ</name>
<protein>
    <submittedName>
        <fullName evidence="1">Uncharacterized protein</fullName>
    </submittedName>
</protein>